<dbReference type="EMBL" id="KB305361">
    <property type="protein sequence ID" value="ELU01172.1"/>
    <property type="molecule type" value="Genomic_DNA"/>
</dbReference>
<dbReference type="GO" id="GO:0046872">
    <property type="term" value="F:metal ion binding"/>
    <property type="evidence" value="ECO:0007669"/>
    <property type="project" value="UniProtKB-KW"/>
</dbReference>
<dbReference type="HOGENOM" id="CLU_035605_0_1_1"/>
<reference evidence="7" key="3">
    <citation type="submission" date="2015-06" db="UniProtKB">
        <authorList>
            <consortium name="EnsemblMetazoa"/>
        </authorList>
    </citation>
    <scope>IDENTIFICATION</scope>
</reference>
<keyword evidence="3" id="KW-0378">Hydrolase</keyword>
<dbReference type="Pfam" id="PF24827">
    <property type="entry name" value="AstE_AspA_cat"/>
    <property type="match status" value="1"/>
</dbReference>
<dbReference type="PANTHER" id="PTHR37326:SF2">
    <property type="entry name" value="SUCCINYLGLUTAMATE DESUCCINYLASE_ASPARTOACYLASE FAMILY PROTEIN"/>
    <property type="match status" value="1"/>
</dbReference>
<keyword evidence="2" id="KW-0479">Metal-binding</keyword>
<keyword evidence="8" id="KW-1185">Reference proteome</keyword>
<reference evidence="6 8" key="2">
    <citation type="journal article" date="2013" name="Nature">
        <title>Insights into bilaterian evolution from three spiralian genomes.</title>
        <authorList>
            <person name="Simakov O."/>
            <person name="Marletaz F."/>
            <person name="Cho S.J."/>
            <person name="Edsinger-Gonzales E."/>
            <person name="Havlak P."/>
            <person name="Hellsten U."/>
            <person name="Kuo D.H."/>
            <person name="Larsson T."/>
            <person name="Lv J."/>
            <person name="Arendt D."/>
            <person name="Savage R."/>
            <person name="Osoegawa K."/>
            <person name="de Jong P."/>
            <person name="Grimwood J."/>
            <person name="Chapman J.A."/>
            <person name="Shapiro H."/>
            <person name="Aerts A."/>
            <person name="Otillar R.P."/>
            <person name="Terry A.Y."/>
            <person name="Boore J.L."/>
            <person name="Grigoriev I.V."/>
            <person name="Lindberg D.R."/>
            <person name="Seaver E.C."/>
            <person name="Weisblat D.A."/>
            <person name="Putnam N.H."/>
            <person name="Rokhsar D.S."/>
        </authorList>
    </citation>
    <scope>NUCLEOTIDE SEQUENCE</scope>
    <source>
        <strain evidence="6 8">I ESC-2004</strain>
    </source>
</reference>
<sequence length="353" mass="39010">MERAQPLELFGHTILPGTRQRLNIPVVKLYTDTPIDLRMEVIHGRRKGPCLLVTAAIHGDELNGVEICRQILGHKNLSKIYGTLIVIPVVNQLGFIQQIRYLPDRRDLNRCFPGSSKGSLGGRLANLITTGIFPHVDYALDLHTGAIHRTNLPQLRTDLTNEKCVGLARAFGAPVILHSSLRDGSFRGAANEYNIPALVYEAGEALRLEQASIKLGLKGVMRVMRHLNMLPKKPVKTPAIQPWECNQSQWLRSSRDGLVLLHIKQGHLVKEGETMMTIVNPFDATDSESITAPFDGVVIGLSQLPLANEGDALVHLAKVSSTLADTEYDQEVIEEVLDLGIAQLPVPENQEYQ</sequence>
<dbReference type="GO" id="GO:0016788">
    <property type="term" value="F:hydrolase activity, acting on ester bonds"/>
    <property type="evidence" value="ECO:0007669"/>
    <property type="project" value="InterPro"/>
</dbReference>
<dbReference type="InterPro" id="IPR043795">
    <property type="entry name" value="N-alpha-Ac-DABA-like"/>
</dbReference>
<dbReference type="EnsemblMetazoa" id="CapteT192782">
    <property type="protein sequence ID" value="CapteP192782"/>
    <property type="gene ID" value="CapteG192782"/>
</dbReference>
<dbReference type="STRING" id="283909.R7UD30"/>
<dbReference type="PANTHER" id="PTHR37326">
    <property type="entry name" value="BLL3975 PROTEIN"/>
    <property type="match status" value="1"/>
</dbReference>
<evidence type="ECO:0000256" key="4">
    <source>
        <dbReference type="ARBA" id="ARBA00022833"/>
    </source>
</evidence>
<feature type="non-terminal residue" evidence="6">
    <location>
        <position position="353"/>
    </location>
</feature>
<dbReference type="GO" id="GO:0016811">
    <property type="term" value="F:hydrolase activity, acting on carbon-nitrogen (but not peptide) bonds, in linear amides"/>
    <property type="evidence" value="ECO:0007669"/>
    <property type="project" value="InterPro"/>
</dbReference>
<dbReference type="CDD" id="cd06251">
    <property type="entry name" value="M14_ASTE_ASPA-like"/>
    <property type="match status" value="1"/>
</dbReference>
<dbReference type="EMBL" id="AMQN01047076">
    <property type="status" value="NOT_ANNOTATED_CDS"/>
    <property type="molecule type" value="Genomic_DNA"/>
</dbReference>
<comment type="cofactor">
    <cofactor evidence="1">
        <name>Zn(2+)</name>
        <dbReference type="ChEBI" id="CHEBI:29105"/>
    </cofactor>
</comment>
<evidence type="ECO:0000313" key="6">
    <source>
        <dbReference type="EMBL" id="ELU01172.1"/>
    </source>
</evidence>
<evidence type="ECO:0000313" key="7">
    <source>
        <dbReference type="EnsemblMetazoa" id="CapteP192782"/>
    </source>
</evidence>
<dbReference type="Proteomes" id="UP000014760">
    <property type="component" value="Unassembled WGS sequence"/>
</dbReference>
<evidence type="ECO:0000256" key="1">
    <source>
        <dbReference type="ARBA" id="ARBA00001947"/>
    </source>
</evidence>
<dbReference type="PIRSF" id="PIRSF039012">
    <property type="entry name" value="ASP"/>
    <property type="match status" value="1"/>
</dbReference>
<dbReference type="OMA" id="GRTNMLH"/>
<name>R7UD30_CAPTE</name>
<dbReference type="AlphaFoldDB" id="R7UD30"/>
<dbReference type="SUPFAM" id="SSF53187">
    <property type="entry name" value="Zn-dependent exopeptidases"/>
    <property type="match status" value="1"/>
</dbReference>
<proteinExistence type="predicted"/>
<reference evidence="8" key="1">
    <citation type="submission" date="2012-12" db="EMBL/GenBank/DDBJ databases">
        <authorList>
            <person name="Hellsten U."/>
            <person name="Grimwood J."/>
            <person name="Chapman J.A."/>
            <person name="Shapiro H."/>
            <person name="Aerts A."/>
            <person name="Otillar R.P."/>
            <person name="Terry A.Y."/>
            <person name="Boore J.L."/>
            <person name="Simakov O."/>
            <person name="Marletaz F."/>
            <person name="Cho S.-J."/>
            <person name="Edsinger-Gonzales E."/>
            <person name="Havlak P."/>
            <person name="Kuo D.-H."/>
            <person name="Larsson T."/>
            <person name="Lv J."/>
            <person name="Arendt D."/>
            <person name="Savage R."/>
            <person name="Osoegawa K."/>
            <person name="de Jong P."/>
            <person name="Lindberg D.R."/>
            <person name="Seaver E.C."/>
            <person name="Weisblat D.A."/>
            <person name="Putnam N.H."/>
            <person name="Grigoriev I.V."/>
            <person name="Rokhsar D.S."/>
        </authorList>
    </citation>
    <scope>NUCLEOTIDE SEQUENCE</scope>
    <source>
        <strain evidence="8">I ESC-2004</strain>
    </source>
</reference>
<protein>
    <recommendedName>
        <fullName evidence="5">Succinylglutamate desuccinylase/Aspartoacylase catalytic domain-containing protein</fullName>
    </recommendedName>
</protein>
<dbReference type="InterPro" id="IPR055438">
    <property type="entry name" value="AstE_AspA_cat"/>
</dbReference>
<organism evidence="6">
    <name type="scientific">Capitella teleta</name>
    <name type="common">Polychaete worm</name>
    <dbReference type="NCBI Taxonomy" id="283909"/>
    <lineage>
        <taxon>Eukaryota</taxon>
        <taxon>Metazoa</taxon>
        <taxon>Spiralia</taxon>
        <taxon>Lophotrochozoa</taxon>
        <taxon>Annelida</taxon>
        <taxon>Polychaeta</taxon>
        <taxon>Sedentaria</taxon>
        <taxon>Scolecida</taxon>
        <taxon>Capitellidae</taxon>
        <taxon>Capitella</taxon>
    </lineage>
</organism>
<keyword evidence="4" id="KW-0862">Zinc</keyword>
<gene>
    <name evidence="6" type="ORF">CAPTEDRAFT_192782</name>
</gene>
<evidence type="ECO:0000256" key="2">
    <source>
        <dbReference type="ARBA" id="ARBA00022723"/>
    </source>
</evidence>
<evidence type="ECO:0000259" key="5">
    <source>
        <dbReference type="Pfam" id="PF24827"/>
    </source>
</evidence>
<dbReference type="Gene3D" id="3.40.630.10">
    <property type="entry name" value="Zn peptidases"/>
    <property type="match status" value="1"/>
</dbReference>
<feature type="domain" description="Succinylglutamate desuccinylase/Aspartoacylase catalytic" evidence="5">
    <location>
        <begin position="48"/>
        <end position="227"/>
    </location>
</feature>
<dbReference type="OrthoDB" id="5588846at2759"/>
<dbReference type="InterPro" id="IPR053138">
    <property type="entry name" value="N-alpha-Ac-DABA_deacetylase"/>
</dbReference>
<evidence type="ECO:0000256" key="3">
    <source>
        <dbReference type="ARBA" id="ARBA00022801"/>
    </source>
</evidence>
<accession>R7UD30</accession>
<evidence type="ECO:0000313" key="8">
    <source>
        <dbReference type="Proteomes" id="UP000014760"/>
    </source>
</evidence>